<dbReference type="Proteomes" id="UP000010087">
    <property type="component" value="Chromosome 1"/>
</dbReference>
<organism evidence="1 2">
    <name type="scientific">Burkholderia pseudomallei (strain 1026b)</name>
    <dbReference type="NCBI Taxonomy" id="884204"/>
    <lineage>
        <taxon>Bacteria</taxon>
        <taxon>Pseudomonadati</taxon>
        <taxon>Pseudomonadota</taxon>
        <taxon>Betaproteobacteria</taxon>
        <taxon>Burkholderiales</taxon>
        <taxon>Burkholderiaceae</taxon>
        <taxon>Burkholderia</taxon>
        <taxon>pseudomallei group</taxon>
    </lineage>
</organism>
<dbReference type="EMBL" id="CP002833">
    <property type="protein sequence ID" value="AFI66953.1"/>
    <property type="molecule type" value="Genomic_DNA"/>
</dbReference>
<protein>
    <submittedName>
        <fullName evidence="1">Uncharacterized protein</fullName>
    </submittedName>
</protein>
<gene>
    <name evidence="1" type="ordered locus">BP1026B_I2352</name>
</gene>
<evidence type="ECO:0000313" key="1">
    <source>
        <dbReference type="EMBL" id="AFI66953.1"/>
    </source>
</evidence>
<proteinExistence type="predicted"/>
<sequence>MSSFVTRQYRFRRVDEIRNKAAARPSAPRWTGVSRLFRCGAHPL</sequence>
<name>A0A0H3HRT0_BURP2</name>
<reference evidence="1 2" key="1">
    <citation type="journal article" date="2012" name="PLoS ONE">
        <title>Evolution of Burkholderia pseudomallei in recurrent melioidosis.</title>
        <authorList>
            <person name="Hayden H.S."/>
            <person name="Lim R."/>
            <person name="Brittnacher M.J."/>
            <person name="Sims E.H."/>
            <person name="Ramage E.R."/>
            <person name="Fong C."/>
            <person name="Wu Z."/>
            <person name="Crist E."/>
            <person name="Chang J."/>
            <person name="Zhou Y."/>
            <person name="Radey M."/>
            <person name="Rohmer L."/>
            <person name="Haugen E."/>
            <person name="Gillett W."/>
            <person name="Wuthiekanun V."/>
            <person name="Peacock S.J."/>
            <person name="Kaul R."/>
            <person name="Miller S.I."/>
            <person name="Manoil C."/>
            <person name="Jacobs M.A."/>
        </authorList>
    </citation>
    <scope>NUCLEOTIDE SEQUENCE [LARGE SCALE GENOMIC DNA]</scope>
    <source>
        <strain evidence="1 2">1026b</strain>
    </source>
</reference>
<evidence type="ECO:0000313" key="2">
    <source>
        <dbReference type="Proteomes" id="UP000010087"/>
    </source>
</evidence>
<dbReference type="KEGG" id="bpz:BP1026B_I2352"/>
<accession>A0A0H3HRT0</accession>
<dbReference type="AlphaFoldDB" id="A0A0H3HRT0"/>